<reference evidence="12 13" key="1">
    <citation type="journal article" date="2019" name="Gut">
        <title>Antibiotics-induced monodominance of a novel gut bacterial order.</title>
        <authorList>
            <person name="Hildebrand F."/>
            <person name="Moitinho-Silva L."/>
            <person name="Blasche S."/>
            <person name="Jahn M.T."/>
            <person name="Gossmann T.I."/>
            <person name="Heuerta-Cepas J."/>
            <person name="Hercog R."/>
            <person name="Luetge M."/>
            <person name="Bahram M."/>
            <person name="Pryszlak A."/>
            <person name="Alves R.J."/>
            <person name="Waszak S.M."/>
            <person name="Zhu A."/>
            <person name="Ye L."/>
            <person name="Costea P.I."/>
            <person name="Aalvink S."/>
            <person name="Belzer C."/>
            <person name="Forslund S.K."/>
            <person name="Sunagawa S."/>
            <person name="Hentschel U."/>
            <person name="Merten C."/>
            <person name="Patil K.R."/>
            <person name="Benes V."/>
            <person name="Bork P."/>
        </authorList>
    </citation>
    <scope>NUCLEOTIDE SEQUENCE [LARGE SCALE GENOMIC DNA]</scope>
    <source>
        <strain evidence="12 13">HDS1380</strain>
    </source>
</reference>
<dbReference type="PRINTS" id="PR00781">
    <property type="entry name" value="LIPOSIGPTASE"/>
</dbReference>
<feature type="active site" evidence="9">
    <location>
        <position position="132"/>
    </location>
</feature>
<feature type="transmembrane region" description="Helical" evidence="9">
    <location>
        <begin position="130"/>
        <end position="149"/>
    </location>
</feature>
<dbReference type="Proteomes" id="UP000291269">
    <property type="component" value="Unassembled WGS sequence"/>
</dbReference>
<evidence type="ECO:0000256" key="4">
    <source>
        <dbReference type="ARBA" id="ARBA00022692"/>
    </source>
</evidence>
<dbReference type="PANTHER" id="PTHR33695">
    <property type="entry name" value="LIPOPROTEIN SIGNAL PEPTIDASE"/>
    <property type="match status" value="1"/>
</dbReference>
<keyword evidence="13" id="KW-1185">Reference proteome</keyword>
<keyword evidence="8 9" id="KW-0472">Membrane</keyword>
<dbReference type="UniPathway" id="UPA00665"/>
<evidence type="ECO:0000256" key="2">
    <source>
        <dbReference type="ARBA" id="ARBA00022475"/>
    </source>
</evidence>
<organism evidence="12 13">
    <name type="scientific">Candidatus Borkfalkia ceftriaxoniphila</name>
    <dbReference type="NCBI Taxonomy" id="2508949"/>
    <lineage>
        <taxon>Bacteria</taxon>
        <taxon>Bacillati</taxon>
        <taxon>Bacillota</taxon>
        <taxon>Clostridia</taxon>
        <taxon>Christensenellales</taxon>
        <taxon>Christensenellaceae</taxon>
        <taxon>Candidatus Borkfalkia</taxon>
    </lineage>
</organism>
<keyword evidence="5 9" id="KW-0064">Aspartyl protease</keyword>
<evidence type="ECO:0000256" key="10">
    <source>
        <dbReference type="RuleBase" id="RU004181"/>
    </source>
</evidence>
<evidence type="ECO:0000256" key="5">
    <source>
        <dbReference type="ARBA" id="ARBA00022750"/>
    </source>
</evidence>
<dbReference type="HAMAP" id="MF_00161">
    <property type="entry name" value="LspA"/>
    <property type="match status" value="1"/>
</dbReference>
<keyword evidence="2 9" id="KW-1003">Cell membrane</keyword>
<comment type="caution">
    <text evidence="12">The sequence shown here is derived from an EMBL/GenBank/DDBJ whole genome shotgun (WGS) entry which is preliminary data.</text>
</comment>
<dbReference type="AlphaFoldDB" id="A0A4Q2KG17"/>
<dbReference type="GO" id="GO:0006508">
    <property type="term" value="P:proteolysis"/>
    <property type="evidence" value="ECO:0007669"/>
    <property type="project" value="UniProtKB-KW"/>
</dbReference>
<dbReference type="PANTHER" id="PTHR33695:SF1">
    <property type="entry name" value="LIPOPROTEIN SIGNAL PEPTIDASE"/>
    <property type="match status" value="1"/>
</dbReference>
<dbReference type="EC" id="3.4.23.36" evidence="9"/>
<accession>A0A4Q2KG17</accession>
<sequence length="186" mass="20172">MAYAIIIFAVLFADQLSKALIFAFNVEGLTIIPGLLALDKTMNTGMAFGMLGDKEWAIPVFIAVTSVAMVVFLVLLVKTKPSRRFMRTALALILCGALGNFIDRVVLEGVRDFIALSVGNISFLNFNCNVADIAITAGAVMLILDLLFIDEDAIFRFGKKDKEKRDLDDAAGSLKKDVSDSAEQDG</sequence>
<name>A0A4Q2KG17_9FIRM</name>
<feature type="transmembrane region" description="Helical" evidence="9">
    <location>
        <begin position="56"/>
        <end position="77"/>
    </location>
</feature>
<comment type="caution">
    <text evidence="9">Lacks conserved residue(s) required for the propagation of feature annotation.</text>
</comment>
<evidence type="ECO:0000313" key="12">
    <source>
        <dbReference type="EMBL" id="RXZ62312.1"/>
    </source>
</evidence>
<keyword evidence="6 9" id="KW-0378">Hydrolase</keyword>
<proteinExistence type="inferred from homology"/>
<comment type="subcellular location">
    <subcellularLocation>
        <location evidence="9">Cell membrane</location>
        <topology evidence="9">Multi-pass membrane protein</topology>
    </subcellularLocation>
</comment>
<evidence type="ECO:0000256" key="11">
    <source>
        <dbReference type="SAM" id="MobiDB-lite"/>
    </source>
</evidence>
<protein>
    <recommendedName>
        <fullName evidence="9">Lipoprotein signal peptidase</fullName>
        <ecNumber evidence="9">3.4.23.36</ecNumber>
    </recommendedName>
    <alternativeName>
        <fullName evidence="9">Prolipoprotein signal peptidase</fullName>
    </alternativeName>
    <alternativeName>
        <fullName evidence="9">Signal peptidase II</fullName>
        <shortName evidence="9">SPase II</shortName>
    </alternativeName>
</protein>
<keyword evidence="3 9" id="KW-0645">Protease</keyword>
<feature type="active site" evidence="9">
    <location>
        <position position="112"/>
    </location>
</feature>
<evidence type="ECO:0000256" key="9">
    <source>
        <dbReference type="HAMAP-Rule" id="MF_00161"/>
    </source>
</evidence>
<feature type="region of interest" description="Disordered" evidence="11">
    <location>
        <begin position="162"/>
        <end position="186"/>
    </location>
</feature>
<gene>
    <name evidence="9 12" type="primary">lspA</name>
    <name evidence="12" type="ORF">ESZ91_07930</name>
</gene>
<dbReference type="GO" id="GO:0004190">
    <property type="term" value="F:aspartic-type endopeptidase activity"/>
    <property type="evidence" value="ECO:0007669"/>
    <property type="project" value="UniProtKB-UniRule"/>
</dbReference>
<dbReference type="OrthoDB" id="9810259at2"/>
<dbReference type="GO" id="GO:0005886">
    <property type="term" value="C:plasma membrane"/>
    <property type="evidence" value="ECO:0007669"/>
    <property type="project" value="UniProtKB-SubCell"/>
</dbReference>
<evidence type="ECO:0000256" key="3">
    <source>
        <dbReference type="ARBA" id="ARBA00022670"/>
    </source>
</evidence>
<evidence type="ECO:0000256" key="1">
    <source>
        <dbReference type="ARBA" id="ARBA00006139"/>
    </source>
</evidence>
<feature type="transmembrane region" description="Helical" evidence="9">
    <location>
        <begin position="89"/>
        <end position="110"/>
    </location>
</feature>
<dbReference type="InterPro" id="IPR001872">
    <property type="entry name" value="Peptidase_A8"/>
</dbReference>
<comment type="similarity">
    <text evidence="1 9 10">Belongs to the peptidase A8 family.</text>
</comment>
<evidence type="ECO:0000256" key="7">
    <source>
        <dbReference type="ARBA" id="ARBA00022989"/>
    </source>
</evidence>
<keyword evidence="7 9" id="KW-1133">Transmembrane helix</keyword>
<feature type="compositionally biased region" description="Basic and acidic residues" evidence="11">
    <location>
        <begin position="162"/>
        <end position="179"/>
    </location>
</feature>
<comment type="pathway">
    <text evidence="9">Protein modification; lipoprotein biosynthesis (signal peptide cleavage).</text>
</comment>
<dbReference type="EMBL" id="SDOZ01000002">
    <property type="protein sequence ID" value="RXZ62312.1"/>
    <property type="molecule type" value="Genomic_DNA"/>
</dbReference>
<evidence type="ECO:0000256" key="6">
    <source>
        <dbReference type="ARBA" id="ARBA00022801"/>
    </source>
</evidence>
<dbReference type="NCBIfam" id="TIGR00077">
    <property type="entry name" value="lspA"/>
    <property type="match status" value="1"/>
</dbReference>
<comment type="catalytic activity">
    <reaction evidence="9">
        <text>Release of signal peptides from bacterial membrane prolipoproteins. Hydrolyzes -Xaa-Yaa-Zaa-|-(S,diacylglyceryl)Cys-, in which Xaa is hydrophobic (preferably Leu), and Yaa (Ala or Ser) and Zaa (Gly or Ala) have small, neutral side chains.</text>
        <dbReference type="EC" id="3.4.23.36"/>
    </reaction>
</comment>
<evidence type="ECO:0000313" key="13">
    <source>
        <dbReference type="Proteomes" id="UP000291269"/>
    </source>
</evidence>
<comment type="function">
    <text evidence="9">This protein specifically catalyzes the removal of signal peptides from prolipoproteins.</text>
</comment>
<evidence type="ECO:0000256" key="8">
    <source>
        <dbReference type="ARBA" id="ARBA00023136"/>
    </source>
</evidence>
<dbReference type="RefSeq" id="WP_129225900.1">
    <property type="nucleotide sequence ID" value="NZ_SDOZ01000002.1"/>
</dbReference>
<keyword evidence="4 9" id="KW-0812">Transmembrane</keyword>
<dbReference type="Pfam" id="PF01252">
    <property type="entry name" value="Peptidase_A8"/>
    <property type="match status" value="1"/>
</dbReference>